<keyword evidence="3" id="KW-1185">Reference proteome</keyword>
<evidence type="ECO:0000256" key="1">
    <source>
        <dbReference type="SAM" id="MobiDB-lite"/>
    </source>
</evidence>
<dbReference type="Proteomes" id="UP001227126">
    <property type="component" value="Unassembled WGS sequence"/>
</dbReference>
<accession>A0ABT7FH33</accession>
<dbReference type="RefSeq" id="WP_284486355.1">
    <property type="nucleotide sequence ID" value="NZ_JASNJE010000019.1"/>
</dbReference>
<name>A0ABT7FH33_9RHOB</name>
<feature type="compositionally biased region" description="Basic and acidic residues" evidence="1">
    <location>
        <begin position="46"/>
        <end position="58"/>
    </location>
</feature>
<comment type="caution">
    <text evidence="2">The sequence shown here is derived from an EMBL/GenBank/DDBJ whole genome shotgun (WGS) entry which is preliminary data.</text>
</comment>
<gene>
    <name evidence="2" type="ORF">QO034_15085</name>
</gene>
<sequence>MNFPIALPALAPQPTGHPASLPPTPPEPASDQKIAQPAAGSGSAETHQRDHAAQKEQKTAPPSAIQIKIMEILEQQAKEMAENAESASE</sequence>
<organism evidence="2 3">
    <name type="scientific">Sedimentitalea xiamensis</name>
    <dbReference type="NCBI Taxonomy" id="3050037"/>
    <lineage>
        <taxon>Bacteria</taxon>
        <taxon>Pseudomonadati</taxon>
        <taxon>Pseudomonadota</taxon>
        <taxon>Alphaproteobacteria</taxon>
        <taxon>Rhodobacterales</taxon>
        <taxon>Paracoccaceae</taxon>
        <taxon>Sedimentitalea</taxon>
    </lineage>
</organism>
<dbReference type="EMBL" id="JASNJE010000019">
    <property type="protein sequence ID" value="MDK3074423.1"/>
    <property type="molecule type" value="Genomic_DNA"/>
</dbReference>
<evidence type="ECO:0000313" key="2">
    <source>
        <dbReference type="EMBL" id="MDK3074423.1"/>
    </source>
</evidence>
<reference evidence="2 3" key="1">
    <citation type="submission" date="2023-05" db="EMBL/GenBank/DDBJ databases">
        <title>Sedimentitalea sp. nov. JM2-8.</title>
        <authorList>
            <person name="Huang J."/>
        </authorList>
    </citation>
    <scope>NUCLEOTIDE SEQUENCE [LARGE SCALE GENOMIC DNA]</scope>
    <source>
        <strain evidence="2 3">JM2-8</strain>
    </source>
</reference>
<evidence type="ECO:0000313" key="3">
    <source>
        <dbReference type="Proteomes" id="UP001227126"/>
    </source>
</evidence>
<proteinExistence type="predicted"/>
<protein>
    <submittedName>
        <fullName evidence="2">Uncharacterized protein</fullName>
    </submittedName>
</protein>
<feature type="region of interest" description="Disordered" evidence="1">
    <location>
        <begin position="1"/>
        <end position="66"/>
    </location>
</feature>